<feature type="signal peptide" evidence="1">
    <location>
        <begin position="1"/>
        <end position="26"/>
    </location>
</feature>
<dbReference type="eggNOG" id="ENOG502RWH4">
    <property type="taxonomic scope" value="Eukaryota"/>
</dbReference>
<dbReference type="AlphaFoldDB" id="W2RUA2"/>
<keyword evidence="3" id="KW-1185">Reference proteome</keyword>
<dbReference type="InParanoid" id="W2RUA2"/>
<gene>
    <name evidence="2" type="ORF">HMPREF1541_04292</name>
</gene>
<sequence length="456" mass="46890">MLTQAIKHSMTSFALVVLVLAAIASALSAPACQTLAPTQQALDLPSGNLTLHDRPFGIVFASNDLAFSAIGGALAVLNTTALEPTLLHLLPFPRDFYDSGDGAGGLAITQDKSTVYVATGQGAVVFDVDKASAGFNNSIIGLLRGTVGTSAIHVTLSANEDLAFVSQEYGSKNATKSRGAIEVFELRRSDNGSLSGDQLGYATLDYALVGTALSADGSLLYGLSELTVEAFKTNTTGGSLSVLDVTTLQTHPAHALLRSVPAGCEPVRVVLSPDGNQVWVSARASNMLLAFDASALATNGTAQDALVARVQVGDAPVGVALVNNGSYVVTADSNRFNKTGAVSGLTFVDVQAALTGTQAFARLPTGLFPREFGVSPDGNKLLVSQYDSFAIQAVDVSHLGNTSYNSTWPSGPKPLPSTGGAGRARASNLLGLDLIHFGGFGQLLTPVLLAGALLVV</sequence>
<dbReference type="RefSeq" id="XP_008716860.1">
    <property type="nucleotide sequence ID" value="XM_008718638.1"/>
</dbReference>
<organism evidence="2 3">
    <name type="scientific">Cyphellophora europaea (strain CBS 101466)</name>
    <name type="common">Phialophora europaea</name>
    <dbReference type="NCBI Taxonomy" id="1220924"/>
    <lineage>
        <taxon>Eukaryota</taxon>
        <taxon>Fungi</taxon>
        <taxon>Dikarya</taxon>
        <taxon>Ascomycota</taxon>
        <taxon>Pezizomycotina</taxon>
        <taxon>Eurotiomycetes</taxon>
        <taxon>Chaetothyriomycetidae</taxon>
        <taxon>Chaetothyriales</taxon>
        <taxon>Cyphellophoraceae</taxon>
        <taxon>Cyphellophora</taxon>
    </lineage>
</organism>
<evidence type="ECO:0000313" key="2">
    <source>
        <dbReference type="EMBL" id="ETN40017.1"/>
    </source>
</evidence>
<dbReference type="InterPro" id="IPR051200">
    <property type="entry name" value="Host-pathogen_enzymatic-act"/>
</dbReference>
<dbReference type="HOGENOM" id="CLU_671038_0_0_1"/>
<evidence type="ECO:0008006" key="4">
    <source>
        <dbReference type="Google" id="ProtNLM"/>
    </source>
</evidence>
<dbReference type="Proteomes" id="UP000030752">
    <property type="component" value="Unassembled WGS sequence"/>
</dbReference>
<dbReference type="PANTHER" id="PTHR47197:SF3">
    <property type="entry name" value="DIHYDRO-HEME D1 DEHYDROGENASE"/>
    <property type="match status" value="1"/>
</dbReference>
<dbReference type="InterPro" id="IPR019405">
    <property type="entry name" value="Lactonase_7-beta_prop"/>
</dbReference>
<dbReference type="Gene3D" id="2.130.10.10">
    <property type="entry name" value="YVTN repeat-like/Quinoprotein amine dehydrogenase"/>
    <property type="match status" value="2"/>
</dbReference>
<dbReference type="InterPro" id="IPR011048">
    <property type="entry name" value="Haem_d1_sf"/>
</dbReference>
<dbReference type="EMBL" id="KB822720">
    <property type="protein sequence ID" value="ETN40017.1"/>
    <property type="molecule type" value="Genomic_DNA"/>
</dbReference>
<protein>
    <recommendedName>
        <fullName evidence="4">SMP-30/Gluconolactonase/LRE-like region domain-containing protein</fullName>
    </recommendedName>
</protein>
<keyword evidence="1" id="KW-0732">Signal</keyword>
<evidence type="ECO:0000313" key="3">
    <source>
        <dbReference type="Proteomes" id="UP000030752"/>
    </source>
</evidence>
<proteinExistence type="predicted"/>
<name>W2RUA2_CYPE1</name>
<reference evidence="2 3" key="1">
    <citation type="submission" date="2013-03" db="EMBL/GenBank/DDBJ databases">
        <title>The Genome Sequence of Phialophora europaea CBS 101466.</title>
        <authorList>
            <consortium name="The Broad Institute Genomics Platform"/>
            <person name="Cuomo C."/>
            <person name="de Hoog S."/>
            <person name="Gorbushina A."/>
            <person name="Walker B."/>
            <person name="Young S.K."/>
            <person name="Zeng Q."/>
            <person name="Gargeya S."/>
            <person name="Fitzgerald M."/>
            <person name="Haas B."/>
            <person name="Abouelleil A."/>
            <person name="Allen A.W."/>
            <person name="Alvarado L."/>
            <person name="Arachchi H.M."/>
            <person name="Berlin A.M."/>
            <person name="Chapman S.B."/>
            <person name="Gainer-Dewar J."/>
            <person name="Goldberg J."/>
            <person name="Griggs A."/>
            <person name="Gujja S."/>
            <person name="Hansen M."/>
            <person name="Howarth C."/>
            <person name="Imamovic A."/>
            <person name="Ireland A."/>
            <person name="Larimer J."/>
            <person name="McCowan C."/>
            <person name="Murphy C."/>
            <person name="Pearson M."/>
            <person name="Poon T.W."/>
            <person name="Priest M."/>
            <person name="Roberts A."/>
            <person name="Saif S."/>
            <person name="Shea T."/>
            <person name="Sisk P."/>
            <person name="Sykes S."/>
            <person name="Wortman J."/>
            <person name="Nusbaum C."/>
            <person name="Birren B."/>
        </authorList>
    </citation>
    <scope>NUCLEOTIDE SEQUENCE [LARGE SCALE GENOMIC DNA]</scope>
    <source>
        <strain evidence="2 3">CBS 101466</strain>
    </source>
</reference>
<dbReference type="GeneID" id="19971631"/>
<dbReference type="InterPro" id="IPR015943">
    <property type="entry name" value="WD40/YVTN_repeat-like_dom_sf"/>
</dbReference>
<dbReference type="SUPFAM" id="SSF51004">
    <property type="entry name" value="C-terminal (heme d1) domain of cytochrome cd1-nitrite reductase"/>
    <property type="match status" value="1"/>
</dbReference>
<evidence type="ECO:0000256" key="1">
    <source>
        <dbReference type="SAM" id="SignalP"/>
    </source>
</evidence>
<dbReference type="PANTHER" id="PTHR47197">
    <property type="entry name" value="PROTEIN NIRF"/>
    <property type="match status" value="1"/>
</dbReference>
<dbReference type="OrthoDB" id="5340947at2759"/>
<feature type="chain" id="PRO_5004823874" description="SMP-30/Gluconolactonase/LRE-like region domain-containing protein" evidence="1">
    <location>
        <begin position="27"/>
        <end position="456"/>
    </location>
</feature>
<accession>W2RUA2</accession>
<dbReference type="VEuPathDB" id="FungiDB:HMPREF1541_04292"/>
<dbReference type="Pfam" id="PF10282">
    <property type="entry name" value="Lactonase"/>
    <property type="match status" value="1"/>
</dbReference>